<keyword evidence="2" id="KW-0812">Transmembrane</keyword>
<gene>
    <name evidence="8" type="ordered locus">Daud_0417</name>
</gene>
<dbReference type="CDD" id="cd00077">
    <property type="entry name" value="HDc"/>
    <property type="match status" value="1"/>
</dbReference>
<keyword evidence="2" id="KW-0472">Membrane</keyword>
<dbReference type="EMBL" id="CP000860">
    <property type="protein sequence ID" value="ACA58965.1"/>
    <property type="molecule type" value="Genomic_DNA"/>
</dbReference>
<dbReference type="HOGENOM" id="CLU_012835_0_0_9"/>
<dbReference type="eggNOG" id="COG5002">
    <property type="taxonomic scope" value="Bacteria"/>
</dbReference>
<dbReference type="SMART" id="SM00471">
    <property type="entry name" value="HDc"/>
    <property type="match status" value="1"/>
</dbReference>
<dbReference type="KEGG" id="dau:Daud_0417"/>
<dbReference type="InterPro" id="IPR013656">
    <property type="entry name" value="PAS_4"/>
</dbReference>
<dbReference type="eggNOG" id="COG2199">
    <property type="taxonomic scope" value="Bacteria"/>
</dbReference>
<dbReference type="NCBIfam" id="TIGR00229">
    <property type="entry name" value="sensory_box"/>
    <property type="match status" value="1"/>
</dbReference>
<dbReference type="PROSITE" id="PS51832">
    <property type="entry name" value="HD_GYP"/>
    <property type="match status" value="1"/>
</dbReference>
<dbReference type="InterPro" id="IPR000014">
    <property type="entry name" value="PAS"/>
</dbReference>
<feature type="domain" description="PAC" evidence="4">
    <location>
        <begin position="457"/>
        <end position="510"/>
    </location>
</feature>
<dbReference type="PANTHER" id="PTHR43155:SF2">
    <property type="entry name" value="CYCLIC DI-GMP PHOSPHODIESTERASE PA4108"/>
    <property type="match status" value="1"/>
</dbReference>
<evidence type="ECO:0000259" key="7">
    <source>
        <dbReference type="PROSITE" id="PS51832"/>
    </source>
</evidence>
<dbReference type="Proteomes" id="UP000008544">
    <property type="component" value="Chromosome"/>
</dbReference>
<feature type="transmembrane region" description="Helical" evidence="2">
    <location>
        <begin position="12"/>
        <end position="35"/>
    </location>
</feature>
<dbReference type="PROSITE" id="PS50112">
    <property type="entry name" value="PAS"/>
    <property type="match status" value="1"/>
</dbReference>
<dbReference type="InterPro" id="IPR043128">
    <property type="entry name" value="Rev_trsase/Diguanyl_cyclase"/>
</dbReference>
<dbReference type="SMART" id="SM00304">
    <property type="entry name" value="HAMP"/>
    <property type="match status" value="1"/>
</dbReference>
<evidence type="ECO:0000259" key="6">
    <source>
        <dbReference type="PROSITE" id="PS50887"/>
    </source>
</evidence>
<dbReference type="InterPro" id="IPR035965">
    <property type="entry name" value="PAS-like_dom_sf"/>
</dbReference>
<dbReference type="NCBIfam" id="TIGR00254">
    <property type="entry name" value="GGDEF"/>
    <property type="match status" value="1"/>
</dbReference>
<dbReference type="Pfam" id="PF08448">
    <property type="entry name" value="PAS_4"/>
    <property type="match status" value="1"/>
</dbReference>
<dbReference type="Gene3D" id="6.10.340.10">
    <property type="match status" value="1"/>
</dbReference>
<dbReference type="Gene3D" id="3.30.450.20">
    <property type="entry name" value="PAS domain"/>
    <property type="match status" value="1"/>
</dbReference>
<evidence type="ECO:0000256" key="1">
    <source>
        <dbReference type="SAM" id="Coils"/>
    </source>
</evidence>
<feature type="domain" description="PAS" evidence="3">
    <location>
        <begin position="370"/>
        <end position="415"/>
    </location>
</feature>
<dbReference type="AlphaFoldDB" id="B1I214"/>
<dbReference type="SMART" id="SM00091">
    <property type="entry name" value="PAS"/>
    <property type="match status" value="1"/>
</dbReference>
<sequence length="853" mass="94454">MTLRKKTLMITGAMLLGLLVVLYTAAHLILLSSFLDLERARTHDYTEQVLSLVTAQLDELSSGVGDWAAWDETYAFIVTGDPEYVRRNIPDATFEELRLNLMLFADASGRVVFGRAFDLRRGQEMPVPGSLTPHLESGSPLLGHSDPESSVTGVVLLPEGPLLVASRPILTNERQGPVRGSLVWGRFLDDQEVARLSEVTHLDLSVRRVDDPEPPADFEAARALLSHEVPIVTRPVSSESVAGYALLEDIYGDPALILKVDRPRLIYKQGLATINFFAWSLVAGGLVIVVGTMLLLKSLILSRLEHLNDRVEEIGRSGDLSARVAIPGDDELSNLAGAINRMLTTLEQSGRKLQESEELYRSLAERLQTAHQQLQDIIEFLPDATFVVDRDKRVIAWNLATERMTGVSKAEILGKGDYAYAVPFYGRPRPMLVDLVVGGDPGVEWQYQGFEIKGNTYYAEGFVPSVYEGRGAFVWEKASPLFDSQGNMAGAVETIRDVSERKEAEERLRYLSLHDPLTGIYNRAYFEEEMRRLAGGRFAPVSLIVCDVDGLKLVNDSLGHETGDALLRAAAGVLQQAFRESDVVARVGGDEFAVVLPESDKTVVQGACQRIREAVERHNLLHPELPLSLSVGFAVTNEDTGSLNDLFREADNNMYREKLHRSQSSRSAIVQALMQTLKARDYITEGHGDRLQDLVLRMAEALGLPERTVGNLRLLAQFHDIGKVGIPDRILFKKGPLTPAERSEMQRHCEIGHRIAHSVPDLVHIADLILKHHEAWDGEGYPLGLKGEEIPLECRILAIADAYDSMTNDRPYRKALSHAEAIAELERCAGTQFDPELVRLFVEILQSSAASTA</sequence>
<reference evidence="8 9" key="2">
    <citation type="journal article" date="2008" name="Science">
        <title>Environmental genomics reveals a single-species ecosystem deep within Earth.</title>
        <authorList>
            <person name="Chivian D."/>
            <person name="Brodie E.L."/>
            <person name="Alm E.J."/>
            <person name="Culley D.E."/>
            <person name="Dehal P.S."/>
            <person name="Desantis T.Z."/>
            <person name="Gihring T.M."/>
            <person name="Lapidus A."/>
            <person name="Lin L.H."/>
            <person name="Lowry S.R."/>
            <person name="Moser D.P."/>
            <person name="Richardson P.M."/>
            <person name="Southam G."/>
            <person name="Wanger G."/>
            <person name="Pratt L.M."/>
            <person name="Andersen G.L."/>
            <person name="Hazen T.C."/>
            <person name="Brockman F.J."/>
            <person name="Arkin A.P."/>
            <person name="Onstott T.C."/>
        </authorList>
    </citation>
    <scope>NUCLEOTIDE SEQUENCE [LARGE SCALE GENOMIC DNA]</scope>
    <source>
        <strain evidence="8 9">MP104C</strain>
    </source>
</reference>
<reference evidence="9" key="1">
    <citation type="submission" date="2007-10" db="EMBL/GenBank/DDBJ databases">
        <title>Complete sequence of chromosome of Desulforudis audaxviator MP104C.</title>
        <authorList>
            <person name="Copeland A."/>
            <person name="Lucas S."/>
            <person name="Lapidus A."/>
            <person name="Barry K."/>
            <person name="Glavina del Rio T."/>
            <person name="Dalin E."/>
            <person name="Tice H."/>
            <person name="Bruce D."/>
            <person name="Pitluck S."/>
            <person name="Lowry S.R."/>
            <person name="Larimer F."/>
            <person name="Land M.L."/>
            <person name="Hauser L."/>
            <person name="Kyrpides N."/>
            <person name="Ivanova N.N."/>
            <person name="Richardson P."/>
        </authorList>
    </citation>
    <scope>NUCLEOTIDE SEQUENCE [LARGE SCALE GENOMIC DNA]</scope>
    <source>
        <strain evidence="9">MP104C</strain>
    </source>
</reference>
<dbReference type="SUPFAM" id="SSF55073">
    <property type="entry name" value="Nucleotide cyclase"/>
    <property type="match status" value="1"/>
</dbReference>
<evidence type="ECO:0000313" key="8">
    <source>
        <dbReference type="EMBL" id="ACA58965.1"/>
    </source>
</evidence>
<dbReference type="Pfam" id="PF05228">
    <property type="entry name" value="CHASE4"/>
    <property type="match status" value="1"/>
</dbReference>
<keyword evidence="9" id="KW-1185">Reference proteome</keyword>
<dbReference type="InterPro" id="IPR003607">
    <property type="entry name" value="HD/PDEase_dom"/>
</dbReference>
<dbReference type="Pfam" id="PF00672">
    <property type="entry name" value="HAMP"/>
    <property type="match status" value="1"/>
</dbReference>
<dbReference type="eggNOG" id="COG2206">
    <property type="taxonomic scope" value="Bacteria"/>
</dbReference>
<dbReference type="SUPFAM" id="SSF55785">
    <property type="entry name" value="PYP-like sensor domain (PAS domain)"/>
    <property type="match status" value="1"/>
</dbReference>
<evidence type="ECO:0000256" key="2">
    <source>
        <dbReference type="SAM" id="Phobius"/>
    </source>
</evidence>
<dbReference type="CDD" id="cd00130">
    <property type="entry name" value="PAS"/>
    <property type="match status" value="1"/>
</dbReference>
<dbReference type="GO" id="GO:0007165">
    <property type="term" value="P:signal transduction"/>
    <property type="evidence" value="ECO:0007669"/>
    <property type="project" value="InterPro"/>
</dbReference>
<evidence type="ECO:0000313" key="9">
    <source>
        <dbReference type="Proteomes" id="UP000008544"/>
    </source>
</evidence>
<feature type="domain" description="HAMP" evidence="5">
    <location>
        <begin position="298"/>
        <end position="351"/>
    </location>
</feature>
<dbReference type="RefSeq" id="WP_012301556.1">
    <property type="nucleotide sequence ID" value="NC_010424.1"/>
</dbReference>
<dbReference type="InterPro" id="IPR000160">
    <property type="entry name" value="GGDEF_dom"/>
</dbReference>
<dbReference type="PROSITE" id="PS50885">
    <property type="entry name" value="HAMP"/>
    <property type="match status" value="1"/>
</dbReference>
<evidence type="ECO:0000259" key="4">
    <source>
        <dbReference type="PROSITE" id="PS50113"/>
    </source>
</evidence>
<dbReference type="SMART" id="SM00267">
    <property type="entry name" value="GGDEF"/>
    <property type="match status" value="1"/>
</dbReference>
<dbReference type="STRING" id="477974.Daud_0417"/>
<dbReference type="Gene3D" id="1.10.3210.10">
    <property type="entry name" value="Hypothetical protein af1432"/>
    <property type="match status" value="1"/>
</dbReference>
<dbReference type="PROSITE" id="PS50113">
    <property type="entry name" value="PAC"/>
    <property type="match status" value="1"/>
</dbReference>
<evidence type="ECO:0000259" key="3">
    <source>
        <dbReference type="PROSITE" id="PS50112"/>
    </source>
</evidence>
<dbReference type="PANTHER" id="PTHR43155">
    <property type="entry name" value="CYCLIC DI-GMP PHOSPHODIESTERASE PA4108-RELATED"/>
    <property type="match status" value="1"/>
</dbReference>
<feature type="domain" description="GGDEF" evidence="6">
    <location>
        <begin position="539"/>
        <end position="672"/>
    </location>
</feature>
<dbReference type="Pfam" id="PF00990">
    <property type="entry name" value="GGDEF"/>
    <property type="match status" value="1"/>
</dbReference>
<dbReference type="CDD" id="cd06225">
    <property type="entry name" value="HAMP"/>
    <property type="match status" value="1"/>
</dbReference>
<organism evidence="8 9">
    <name type="scientific">Desulforudis audaxviator (strain MP104C)</name>
    <dbReference type="NCBI Taxonomy" id="477974"/>
    <lineage>
        <taxon>Bacteria</taxon>
        <taxon>Bacillati</taxon>
        <taxon>Bacillota</taxon>
        <taxon>Clostridia</taxon>
        <taxon>Thermoanaerobacterales</taxon>
        <taxon>Candidatus Desulforudaceae</taxon>
        <taxon>Candidatus Desulforudis</taxon>
    </lineage>
</organism>
<keyword evidence="2" id="KW-1133">Transmembrane helix</keyword>
<dbReference type="InterPro" id="IPR000700">
    <property type="entry name" value="PAS-assoc_C"/>
</dbReference>
<dbReference type="InterPro" id="IPR003660">
    <property type="entry name" value="HAMP_dom"/>
</dbReference>
<dbReference type="eggNOG" id="COG3322">
    <property type="taxonomic scope" value="Bacteria"/>
</dbReference>
<accession>B1I214</accession>
<feature type="coiled-coil region" evidence="1">
    <location>
        <begin position="346"/>
        <end position="373"/>
    </location>
</feature>
<dbReference type="SUPFAM" id="SSF158472">
    <property type="entry name" value="HAMP domain-like"/>
    <property type="match status" value="1"/>
</dbReference>
<evidence type="ECO:0000259" key="5">
    <source>
        <dbReference type="PROSITE" id="PS50885"/>
    </source>
</evidence>
<dbReference type="InterPro" id="IPR007892">
    <property type="entry name" value="CHASE4"/>
</dbReference>
<proteinExistence type="predicted"/>
<feature type="domain" description="HD-GYP" evidence="7">
    <location>
        <begin position="662"/>
        <end position="853"/>
    </location>
</feature>
<dbReference type="PROSITE" id="PS50887">
    <property type="entry name" value="GGDEF"/>
    <property type="match status" value="1"/>
</dbReference>
<protein>
    <submittedName>
        <fullName evidence="8">Diguanylate cyclase with PAS/PAC sensor</fullName>
    </submittedName>
</protein>
<dbReference type="GO" id="GO:0016020">
    <property type="term" value="C:membrane"/>
    <property type="evidence" value="ECO:0007669"/>
    <property type="project" value="InterPro"/>
</dbReference>
<dbReference type="InterPro" id="IPR037522">
    <property type="entry name" value="HD_GYP_dom"/>
</dbReference>
<dbReference type="CDD" id="cd01949">
    <property type="entry name" value="GGDEF"/>
    <property type="match status" value="1"/>
</dbReference>
<dbReference type="SUPFAM" id="SSF109604">
    <property type="entry name" value="HD-domain/PDEase-like"/>
    <property type="match status" value="1"/>
</dbReference>
<dbReference type="Gene3D" id="3.30.70.270">
    <property type="match status" value="1"/>
</dbReference>
<dbReference type="Pfam" id="PF13487">
    <property type="entry name" value="HD_5"/>
    <property type="match status" value="1"/>
</dbReference>
<keyword evidence="1" id="KW-0175">Coiled coil</keyword>
<dbReference type="InterPro" id="IPR029787">
    <property type="entry name" value="Nucleotide_cyclase"/>
</dbReference>
<feature type="transmembrane region" description="Helical" evidence="2">
    <location>
        <begin position="276"/>
        <end position="296"/>
    </location>
</feature>
<dbReference type="OrthoDB" id="9798833at2"/>
<name>B1I214_DESAP</name>